<feature type="domain" description="Citrate transporter-like" evidence="8">
    <location>
        <begin position="30"/>
        <end position="347"/>
    </location>
</feature>
<evidence type="ECO:0000256" key="1">
    <source>
        <dbReference type="ARBA" id="ARBA00004651"/>
    </source>
</evidence>
<sequence>MTKVLQTIQTLVLGFSYVGLSLGSFPGLRMNRATISLVGSAILIALGTLTLKEAWGAIDAATIVFLLSMMVVNAYLSYAGFFKLALLYLLRLTRSPLGLLLLLTLGTGVLSAFFLNDTLALVSTPLTLQLARALGLNPIPYLLAIAGATNIGSLATLSGNPQNILVGSYSGISYLAFTQALAPVAILGLGLQIGLLWVLYPEVRSRQPCPSPQMPRLRLHRPLLIKTLIVTSLLLIAFVVGLPLTESAFLAAAVLLITRRIKPQRVLQEVDWSLLVLFSGLFILTYCVQSLQLLDYFGRWVANPIGLLIVTTGLSNLISNVPTVLLLQSFIAQDATQSWLLLAASSTLAGNLTLFGSVANLIMVEAAGSQGYSLSFWEHLRFGVPLTLITLVVTYLWVVR</sequence>
<dbReference type="PANTHER" id="PTHR43302:SF5">
    <property type="entry name" value="TRANSPORTER ARSB-RELATED"/>
    <property type="match status" value="1"/>
</dbReference>
<evidence type="ECO:0000256" key="5">
    <source>
        <dbReference type="ARBA" id="ARBA00022989"/>
    </source>
</evidence>
<feature type="transmembrane region" description="Helical" evidence="7">
    <location>
        <begin position="136"/>
        <end position="157"/>
    </location>
</feature>
<dbReference type="Pfam" id="PF03600">
    <property type="entry name" value="CitMHS"/>
    <property type="match status" value="1"/>
</dbReference>
<dbReference type="CDD" id="cd01117">
    <property type="entry name" value="YbiR_permease"/>
    <property type="match status" value="1"/>
</dbReference>
<dbReference type="AlphaFoldDB" id="A0A832H4S9"/>
<evidence type="ECO:0000313" key="9">
    <source>
        <dbReference type="EMBL" id="HGW94972.1"/>
    </source>
</evidence>
<dbReference type="GO" id="GO:0005886">
    <property type="term" value="C:plasma membrane"/>
    <property type="evidence" value="ECO:0007669"/>
    <property type="project" value="UniProtKB-SubCell"/>
</dbReference>
<feature type="transmembrane region" description="Helical" evidence="7">
    <location>
        <begin position="339"/>
        <end position="362"/>
    </location>
</feature>
<keyword evidence="3" id="KW-1003">Cell membrane</keyword>
<reference evidence="9" key="1">
    <citation type="journal article" date="2020" name="mSystems">
        <title>Genome- and Community-Level Interaction Insights into Carbon Utilization and Element Cycling Functions of Hydrothermarchaeota in Hydrothermal Sediment.</title>
        <authorList>
            <person name="Zhou Z."/>
            <person name="Liu Y."/>
            <person name="Xu W."/>
            <person name="Pan J."/>
            <person name="Luo Z.H."/>
            <person name="Li M."/>
        </authorList>
    </citation>
    <scope>NUCLEOTIDE SEQUENCE [LARGE SCALE GENOMIC DNA]</scope>
    <source>
        <strain evidence="9">SpSt-402</strain>
    </source>
</reference>
<organism evidence="9">
    <name type="scientific">Oscillatoriales cyanobacterium SpSt-402</name>
    <dbReference type="NCBI Taxonomy" id="2282168"/>
    <lineage>
        <taxon>Bacteria</taxon>
        <taxon>Bacillati</taxon>
        <taxon>Cyanobacteriota</taxon>
        <taxon>Cyanophyceae</taxon>
        <taxon>Oscillatoriophycideae</taxon>
        <taxon>Oscillatoriales</taxon>
    </lineage>
</organism>
<feature type="transmembrane region" description="Helical" evidence="7">
    <location>
        <begin position="33"/>
        <end position="51"/>
    </location>
</feature>
<evidence type="ECO:0000256" key="6">
    <source>
        <dbReference type="ARBA" id="ARBA00023136"/>
    </source>
</evidence>
<evidence type="ECO:0000256" key="2">
    <source>
        <dbReference type="ARBA" id="ARBA00022448"/>
    </source>
</evidence>
<evidence type="ECO:0000256" key="3">
    <source>
        <dbReference type="ARBA" id="ARBA00022475"/>
    </source>
</evidence>
<dbReference type="EMBL" id="DSRD01000742">
    <property type="protein sequence ID" value="HGW94972.1"/>
    <property type="molecule type" value="Genomic_DNA"/>
</dbReference>
<comment type="caution">
    <text evidence="9">The sequence shown here is derived from an EMBL/GenBank/DDBJ whole genome shotgun (WGS) entry which is preliminary data.</text>
</comment>
<dbReference type="GO" id="GO:0055085">
    <property type="term" value="P:transmembrane transport"/>
    <property type="evidence" value="ECO:0007669"/>
    <property type="project" value="InterPro"/>
</dbReference>
<protein>
    <submittedName>
        <fullName evidence="9">Anion transporter</fullName>
    </submittedName>
</protein>
<keyword evidence="2" id="KW-0813">Transport</keyword>
<gene>
    <name evidence="9" type="ORF">ENR47_11925</name>
</gene>
<feature type="transmembrane region" description="Helical" evidence="7">
    <location>
        <begin position="63"/>
        <end position="90"/>
    </location>
</feature>
<evidence type="ECO:0000256" key="4">
    <source>
        <dbReference type="ARBA" id="ARBA00022692"/>
    </source>
</evidence>
<feature type="transmembrane region" description="Helical" evidence="7">
    <location>
        <begin position="274"/>
        <end position="293"/>
    </location>
</feature>
<evidence type="ECO:0000259" key="8">
    <source>
        <dbReference type="Pfam" id="PF03600"/>
    </source>
</evidence>
<feature type="transmembrane region" description="Helical" evidence="7">
    <location>
        <begin position="382"/>
        <end position="399"/>
    </location>
</feature>
<feature type="transmembrane region" description="Helical" evidence="7">
    <location>
        <begin position="305"/>
        <end position="327"/>
    </location>
</feature>
<evidence type="ECO:0000256" key="7">
    <source>
        <dbReference type="SAM" id="Phobius"/>
    </source>
</evidence>
<comment type="subcellular location">
    <subcellularLocation>
        <location evidence="1">Cell membrane</location>
        <topology evidence="1">Multi-pass membrane protein</topology>
    </subcellularLocation>
</comment>
<keyword evidence="4 7" id="KW-0812">Transmembrane</keyword>
<proteinExistence type="predicted"/>
<accession>A0A832H4S9</accession>
<dbReference type="InterPro" id="IPR004680">
    <property type="entry name" value="Cit_transptr-like_dom"/>
</dbReference>
<name>A0A832H4S9_9CYAN</name>
<keyword evidence="5 7" id="KW-1133">Transmembrane helix</keyword>
<dbReference type="PANTHER" id="PTHR43302">
    <property type="entry name" value="TRANSPORTER ARSB-RELATED"/>
    <property type="match status" value="1"/>
</dbReference>
<feature type="transmembrane region" description="Helical" evidence="7">
    <location>
        <begin position="96"/>
        <end position="115"/>
    </location>
</feature>
<keyword evidence="6 7" id="KW-0472">Membrane</keyword>